<evidence type="ECO:0000256" key="1">
    <source>
        <dbReference type="ARBA" id="ARBA00004141"/>
    </source>
</evidence>
<dbReference type="GO" id="GO:0022857">
    <property type="term" value="F:transmembrane transporter activity"/>
    <property type="evidence" value="ECO:0007669"/>
    <property type="project" value="InterPro"/>
</dbReference>
<evidence type="ECO:0000256" key="5">
    <source>
        <dbReference type="ARBA" id="ARBA00023136"/>
    </source>
</evidence>
<feature type="transmembrane region" description="Helical" evidence="6">
    <location>
        <begin position="138"/>
        <end position="156"/>
    </location>
</feature>
<feature type="transmembrane region" description="Helical" evidence="6">
    <location>
        <begin position="50"/>
        <end position="68"/>
    </location>
</feature>
<dbReference type="InterPro" id="IPR020846">
    <property type="entry name" value="MFS_dom"/>
</dbReference>
<feature type="transmembrane region" description="Helical" evidence="6">
    <location>
        <begin position="434"/>
        <end position="453"/>
    </location>
</feature>
<dbReference type="GO" id="GO:0016020">
    <property type="term" value="C:membrane"/>
    <property type="evidence" value="ECO:0007669"/>
    <property type="project" value="UniProtKB-SubCell"/>
</dbReference>
<dbReference type="PANTHER" id="PTHR42718:SF9">
    <property type="entry name" value="MAJOR FACILITATOR SUPERFAMILY MULTIDRUG TRANSPORTER MFSC"/>
    <property type="match status" value="1"/>
</dbReference>
<reference evidence="8" key="1">
    <citation type="submission" date="2020-05" db="EMBL/GenBank/DDBJ databases">
        <authorList>
            <person name="Chiriac C."/>
            <person name="Salcher M."/>
            <person name="Ghai R."/>
            <person name="Kavagutti S V."/>
        </authorList>
    </citation>
    <scope>NUCLEOTIDE SEQUENCE</scope>
</reference>
<dbReference type="AlphaFoldDB" id="A0A6J6TXF9"/>
<dbReference type="EMBL" id="CAEZYU010000090">
    <property type="protein sequence ID" value="CAB4752292.1"/>
    <property type="molecule type" value="Genomic_DNA"/>
</dbReference>
<feature type="transmembrane region" description="Helical" evidence="6">
    <location>
        <begin position="225"/>
        <end position="249"/>
    </location>
</feature>
<keyword evidence="4 6" id="KW-1133">Transmembrane helix</keyword>
<name>A0A6J6TXF9_9ZZZZ</name>
<keyword evidence="3 6" id="KW-0812">Transmembrane</keyword>
<feature type="transmembrane region" description="Helical" evidence="6">
    <location>
        <begin position="358"/>
        <end position="379"/>
    </location>
</feature>
<evidence type="ECO:0000256" key="3">
    <source>
        <dbReference type="ARBA" id="ARBA00022692"/>
    </source>
</evidence>
<dbReference type="Pfam" id="PF07690">
    <property type="entry name" value="MFS_1"/>
    <property type="match status" value="1"/>
</dbReference>
<protein>
    <submittedName>
        <fullName evidence="8">Unannotated protein</fullName>
    </submittedName>
</protein>
<dbReference type="Gene3D" id="1.20.1720.10">
    <property type="entry name" value="Multidrug resistance protein D"/>
    <property type="match status" value="1"/>
</dbReference>
<feature type="transmembrane region" description="Helical" evidence="6">
    <location>
        <begin position="80"/>
        <end position="99"/>
    </location>
</feature>
<dbReference type="InterPro" id="IPR005829">
    <property type="entry name" value="Sugar_transporter_CS"/>
</dbReference>
<dbReference type="PROSITE" id="PS50850">
    <property type="entry name" value="MFS"/>
    <property type="match status" value="1"/>
</dbReference>
<gene>
    <name evidence="8" type="ORF">UFOPK2766_01726</name>
</gene>
<dbReference type="Gene3D" id="1.20.1250.20">
    <property type="entry name" value="MFS general substrate transporter like domains"/>
    <property type="match status" value="1"/>
</dbReference>
<evidence type="ECO:0000256" key="2">
    <source>
        <dbReference type="ARBA" id="ARBA00022448"/>
    </source>
</evidence>
<dbReference type="PANTHER" id="PTHR42718">
    <property type="entry name" value="MAJOR FACILITATOR SUPERFAMILY MULTIDRUG TRANSPORTER MFSC"/>
    <property type="match status" value="1"/>
</dbReference>
<sequence length="460" mass="47180">MAESLTREPKLRSLILAAALAIFAINLDFFAVQAALPATAADFNTTTTALQWVISGYMLALASFLIVGGRLADLLGRRTWLFIGAAVFAGASLLGGLATGPELLIAARIIQGAGAAVLMPVSVAVVTNGFPKAQTQRAVGMVFGIAAIGQALGPLIGGGLTQLLSWRWVLLINLPIAVFVVAFARTSVVQSRDETASRSIDWAGLCMIIASVAVFTIGIDQGASWGWVSPLTLGFIVVGIFGFVAFAFVERSSKQPLVDLQLFRIREFTVMILAGAVGNVGATAIIFLAVIYLQTVEGLSPLVSGVALIAFSGGVTLAAQLSGRLERFQSWAVMDLAMLLGGLGAIGMGLSVGNLELFLAFSLPAGAGLGLCWSFASVVTQAVVPAEKAGAASGVVLTVLIGLGGVGIAVASAIIVTHSTDQSTEVLSNVLGDVMIGVGLMAVLFVPVVALLGRRSPASA</sequence>
<feature type="transmembrane region" description="Helical" evidence="6">
    <location>
        <begin position="270"/>
        <end position="293"/>
    </location>
</feature>
<evidence type="ECO:0000256" key="6">
    <source>
        <dbReference type="SAM" id="Phobius"/>
    </source>
</evidence>
<feature type="transmembrane region" description="Helical" evidence="6">
    <location>
        <begin position="391"/>
        <end position="414"/>
    </location>
</feature>
<dbReference type="PRINTS" id="PR01036">
    <property type="entry name" value="TCRTETB"/>
</dbReference>
<feature type="transmembrane region" description="Helical" evidence="6">
    <location>
        <begin position="168"/>
        <end position="188"/>
    </location>
</feature>
<feature type="domain" description="Major facilitator superfamily (MFS) profile" evidence="7">
    <location>
        <begin position="14"/>
        <end position="457"/>
    </location>
</feature>
<feature type="transmembrane region" description="Helical" evidence="6">
    <location>
        <begin position="200"/>
        <end position="219"/>
    </location>
</feature>
<organism evidence="8">
    <name type="scientific">freshwater metagenome</name>
    <dbReference type="NCBI Taxonomy" id="449393"/>
    <lineage>
        <taxon>unclassified sequences</taxon>
        <taxon>metagenomes</taxon>
        <taxon>ecological metagenomes</taxon>
    </lineage>
</organism>
<dbReference type="CDD" id="cd17321">
    <property type="entry name" value="MFS_MMR_MDR_like"/>
    <property type="match status" value="1"/>
</dbReference>
<feature type="transmembrane region" description="Helical" evidence="6">
    <location>
        <begin position="105"/>
        <end position="126"/>
    </location>
</feature>
<keyword evidence="5 6" id="KW-0472">Membrane</keyword>
<evidence type="ECO:0000313" key="8">
    <source>
        <dbReference type="EMBL" id="CAB4752292.1"/>
    </source>
</evidence>
<keyword evidence="2" id="KW-0813">Transport</keyword>
<proteinExistence type="predicted"/>
<evidence type="ECO:0000256" key="4">
    <source>
        <dbReference type="ARBA" id="ARBA00022989"/>
    </source>
</evidence>
<dbReference type="InterPro" id="IPR011701">
    <property type="entry name" value="MFS"/>
</dbReference>
<evidence type="ECO:0000259" key="7">
    <source>
        <dbReference type="PROSITE" id="PS50850"/>
    </source>
</evidence>
<feature type="transmembrane region" description="Helical" evidence="6">
    <location>
        <begin position="299"/>
        <end position="319"/>
    </location>
</feature>
<dbReference type="PROSITE" id="PS00216">
    <property type="entry name" value="SUGAR_TRANSPORT_1"/>
    <property type="match status" value="1"/>
</dbReference>
<dbReference type="InterPro" id="IPR036259">
    <property type="entry name" value="MFS_trans_sf"/>
</dbReference>
<accession>A0A6J6TXF9</accession>
<comment type="subcellular location">
    <subcellularLocation>
        <location evidence="1">Membrane</location>
        <topology evidence="1">Multi-pass membrane protein</topology>
    </subcellularLocation>
</comment>
<feature type="transmembrane region" description="Helical" evidence="6">
    <location>
        <begin position="331"/>
        <end position="352"/>
    </location>
</feature>
<dbReference type="SUPFAM" id="SSF103473">
    <property type="entry name" value="MFS general substrate transporter"/>
    <property type="match status" value="1"/>
</dbReference>